<feature type="active site" description="Proton donor" evidence="3">
    <location>
        <position position="168"/>
    </location>
</feature>
<keyword evidence="1 5" id="KW-0378">Hydrolase</keyword>
<dbReference type="Proteomes" id="UP000192727">
    <property type="component" value="Chromosome"/>
</dbReference>
<protein>
    <submittedName>
        <fullName evidence="5">Glucuronyl hydrolase</fullName>
    </submittedName>
</protein>
<feature type="binding site" evidence="4">
    <location>
        <position position="228"/>
    </location>
    <ligand>
        <name>substrate</name>
    </ligand>
</feature>
<accession>A0A1V0UX39</accession>
<reference evidence="5 6" key="1">
    <citation type="submission" date="2017-03" db="EMBL/GenBank/DDBJ databases">
        <title>Paenibacillus larvae genome sequencing.</title>
        <authorList>
            <person name="Dingman D.W."/>
        </authorList>
    </citation>
    <scope>NUCLEOTIDE SEQUENCE [LARGE SCALE GENOMIC DNA]</scope>
    <source>
        <strain evidence="5 6">SAG 10367</strain>
    </source>
</reference>
<dbReference type="SUPFAM" id="SSF48208">
    <property type="entry name" value="Six-hairpin glycosidases"/>
    <property type="match status" value="1"/>
</dbReference>
<dbReference type="PANTHER" id="PTHR36845">
    <property type="entry name" value="HYDROLASE, PUTATIVE (AFU_ORTHOLOGUE AFUA_7G05090)-RELATED"/>
    <property type="match status" value="1"/>
</dbReference>
<proteinExistence type="inferred from homology"/>
<feature type="binding site" evidence="4">
    <location>
        <position position="240"/>
    </location>
    <ligand>
        <name>substrate</name>
    </ligand>
</feature>
<dbReference type="RefSeq" id="WP_024094438.1">
    <property type="nucleotide sequence ID" value="NZ_CP020557.1"/>
</dbReference>
<dbReference type="InterPro" id="IPR008928">
    <property type="entry name" value="6-hairpin_glycosidase_sf"/>
</dbReference>
<dbReference type="InterPro" id="IPR052369">
    <property type="entry name" value="UG_Glycosaminoglycan_Hydrolase"/>
</dbReference>
<organism evidence="5 6">
    <name type="scientific">Paenibacillus larvae subsp. pulvifaciens</name>
    <dbReference type="NCBI Taxonomy" id="1477"/>
    <lineage>
        <taxon>Bacteria</taxon>
        <taxon>Bacillati</taxon>
        <taxon>Bacillota</taxon>
        <taxon>Bacilli</taxon>
        <taxon>Bacillales</taxon>
        <taxon>Paenibacillaceae</taxon>
        <taxon>Paenibacillus</taxon>
    </lineage>
</organism>
<feature type="binding site" evidence="4">
    <location>
        <position position="108"/>
    </location>
    <ligand>
        <name>substrate</name>
    </ligand>
</feature>
<dbReference type="PANTHER" id="PTHR36845:SF1">
    <property type="entry name" value="HYDROLASE, PUTATIVE (AFU_ORTHOLOGUE AFUA_7G05090)-RELATED"/>
    <property type="match status" value="1"/>
</dbReference>
<comment type="similarity">
    <text evidence="2">Belongs to the glycosyl hydrolase 88 family.</text>
</comment>
<feature type="binding site" evidence="4">
    <location>
        <position position="226"/>
    </location>
    <ligand>
        <name>substrate</name>
    </ligand>
</feature>
<dbReference type="GO" id="GO:0000272">
    <property type="term" value="P:polysaccharide catabolic process"/>
    <property type="evidence" value="ECO:0007669"/>
    <property type="project" value="TreeGrafter"/>
</dbReference>
<evidence type="ECO:0000256" key="2">
    <source>
        <dbReference type="ARBA" id="ARBA00038358"/>
    </source>
</evidence>
<dbReference type="GO" id="GO:0052757">
    <property type="term" value="F:chondroitin hydrolase activity"/>
    <property type="evidence" value="ECO:0007669"/>
    <property type="project" value="TreeGrafter"/>
</dbReference>
<dbReference type="InterPro" id="IPR012341">
    <property type="entry name" value="6hp_glycosidase-like_sf"/>
</dbReference>
<feature type="active site" description="Nucleophile" evidence="3">
    <location>
        <position position="108"/>
    </location>
</feature>
<evidence type="ECO:0000256" key="1">
    <source>
        <dbReference type="ARBA" id="ARBA00022801"/>
    </source>
</evidence>
<dbReference type="Pfam" id="PF07470">
    <property type="entry name" value="Glyco_hydro_88"/>
    <property type="match status" value="1"/>
</dbReference>
<dbReference type="AlphaFoldDB" id="A0A1V0UX39"/>
<dbReference type="InterPro" id="IPR010905">
    <property type="entry name" value="Glyco_hydro_88"/>
</dbReference>
<dbReference type="Gene3D" id="1.50.10.10">
    <property type="match status" value="1"/>
</dbReference>
<feature type="binding site" evidence="4">
    <location>
        <position position="168"/>
    </location>
    <ligand>
        <name>substrate</name>
    </ligand>
</feature>
<sequence length="390" mass="44983">MIYTKAAWEETFRHNHLGQIAIREELDWICGKLGRQLEKFGNRFPSSCATNGKYRLKDNDDWTNGFWTGMLWMAYEYSKDNTFRDAALQNIQSFQQRLELNLVLDHHDIGFLYTLSVGAGHKIMQDPMLLKVLVAAAEKLAARYQEKGRFIQAWGRLDDPNEYRLIVDSLMNLPLLFYTSDKTGVPKYREIAESHFRTLISTIVREDASTYHTFFFHPENGMPAYGATHQGYSDNSCWARGQAWAVAGLPLVYRYSPYDQFAVLYEDIANYFLTHLPDDIVPYWDLSFDAGSNEPRDTSALAIAVCGLLETAAFSKGAYREKLVRVSIGMLSVLRNGWTSKEHPDMEGILLHGIYAYAEGKGMDEPNLWGDYFYMEALYRLYNPAWKTYW</sequence>
<feature type="binding site" evidence="4">
    <location>
        <position position="244"/>
    </location>
    <ligand>
        <name>substrate</name>
    </ligand>
</feature>
<evidence type="ECO:0000313" key="5">
    <source>
        <dbReference type="EMBL" id="ARF69765.1"/>
    </source>
</evidence>
<dbReference type="EMBL" id="CP020557">
    <property type="protein sequence ID" value="ARF69765.1"/>
    <property type="molecule type" value="Genomic_DNA"/>
</dbReference>
<evidence type="ECO:0000256" key="3">
    <source>
        <dbReference type="PIRSR" id="PIRSR610905-1"/>
    </source>
</evidence>
<evidence type="ECO:0000256" key="4">
    <source>
        <dbReference type="PIRSR" id="PIRSR610905-2"/>
    </source>
</evidence>
<gene>
    <name evidence="5" type="ORF">B7C51_20870</name>
</gene>
<name>A0A1V0UX39_9BACL</name>
<evidence type="ECO:0000313" key="6">
    <source>
        <dbReference type="Proteomes" id="UP000192727"/>
    </source>
</evidence>